<reference evidence="3" key="1">
    <citation type="submission" date="2016-10" db="EMBL/GenBank/DDBJ databases">
        <authorList>
            <person name="Varghese N."/>
            <person name="Submissions S."/>
        </authorList>
    </citation>
    <scope>NUCLEOTIDE SEQUENCE [LARGE SCALE GENOMIC DNA]</scope>
    <source>
        <strain evidence="3">GAS369</strain>
    </source>
</reference>
<evidence type="ECO:0000256" key="1">
    <source>
        <dbReference type="SAM" id="SignalP"/>
    </source>
</evidence>
<keyword evidence="3" id="KW-1185">Reference proteome</keyword>
<sequence length="119" mass="12924">MKSLFYVSVAVLTICAGGAAAEPRNDTPHALACMKKYGFTYAQWRAYSVPAEKAEPYRLCRDAGTGEGRTFNSCLSKAGVTPQQWHNRQASLAQGANVRDCIAVHGESISVRRRDGSTL</sequence>
<organism evidence="2 3">
    <name type="scientific">Bradyrhizobium canariense</name>
    <dbReference type="NCBI Taxonomy" id="255045"/>
    <lineage>
        <taxon>Bacteria</taxon>
        <taxon>Pseudomonadati</taxon>
        <taxon>Pseudomonadota</taxon>
        <taxon>Alphaproteobacteria</taxon>
        <taxon>Hyphomicrobiales</taxon>
        <taxon>Nitrobacteraceae</taxon>
        <taxon>Bradyrhizobium</taxon>
    </lineage>
</organism>
<name>A0A1H1P8K1_9BRAD</name>
<proteinExistence type="predicted"/>
<dbReference type="EMBL" id="LT629750">
    <property type="protein sequence ID" value="SDS07606.1"/>
    <property type="molecule type" value="Genomic_DNA"/>
</dbReference>
<dbReference type="RefSeq" id="WP_146686445.1">
    <property type="nucleotide sequence ID" value="NZ_LT629750.1"/>
</dbReference>
<protein>
    <submittedName>
        <fullName evidence="2">Uncharacterized protein</fullName>
    </submittedName>
</protein>
<feature type="chain" id="PRO_5009256347" evidence="1">
    <location>
        <begin position="22"/>
        <end position="119"/>
    </location>
</feature>
<evidence type="ECO:0000313" key="2">
    <source>
        <dbReference type="EMBL" id="SDS07606.1"/>
    </source>
</evidence>
<gene>
    <name evidence="2" type="ORF">SAMN05444158_0923</name>
</gene>
<feature type="signal peptide" evidence="1">
    <location>
        <begin position="1"/>
        <end position="21"/>
    </location>
</feature>
<dbReference type="AlphaFoldDB" id="A0A1H1P8K1"/>
<keyword evidence="1" id="KW-0732">Signal</keyword>
<accession>A0A1H1P8K1</accession>
<evidence type="ECO:0000313" key="3">
    <source>
        <dbReference type="Proteomes" id="UP000243904"/>
    </source>
</evidence>
<dbReference type="Proteomes" id="UP000243904">
    <property type="component" value="Chromosome I"/>
</dbReference>